<dbReference type="Proteomes" id="UP000254701">
    <property type="component" value="Unassembled WGS sequence"/>
</dbReference>
<reference evidence="1 2" key="1">
    <citation type="submission" date="2018-06" db="EMBL/GenBank/DDBJ databases">
        <authorList>
            <consortium name="Pathogen Informatics"/>
            <person name="Doyle S."/>
        </authorList>
    </citation>
    <scope>NUCLEOTIDE SEQUENCE [LARGE SCALE GENOMIC DNA]</scope>
    <source>
        <strain evidence="1 2">NCTC10684</strain>
    </source>
</reference>
<organism evidence="1 2">
    <name type="scientific">Aminobacter aminovorans</name>
    <name type="common">Chelatobacter heintzii</name>
    <dbReference type="NCBI Taxonomy" id="83263"/>
    <lineage>
        <taxon>Bacteria</taxon>
        <taxon>Pseudomonadati</taxon>
        <taxon>Pseudomonadota</taxon>
        <taxon>Alphaproteobacteria</taxon>
        <taxon>Hyphomicrobiales</taxon>
        <taxon>Phyllobacteriaceae</taxon>
        <taxon>Aminobacter</taxon>
    </lineage>
</organism>
<name>A0A380WKU2_AMIAI</name>
<dbReference type="EMBL" id="UFSM01000001">
    <property type="protein sequence ID" value="SUU89659.1"/>
    <property type="molecule type" value="Genomic_DNA"/>
</dbReference>
<proteinExistence type="predicted"/>
<sequence length="30" mass="3138">MVPAKGTFQLVIEVLTVAHGQILGGVPKAY</sequence>
<evidence type="ECO:0000313" key="2">
    <source>
        <dbReference type="Proteomes" id="UP000254701"/>
    </source>
</evidence>
<gene>
    <name evidence="1" type="ORF">NCTC10684_02900</name>
</gene>
<dbReference type="AlphaFoldDB" id="A0A380WKU2"/>
<accession>A0A380WKU2</accession>
<protein>
    <submittedName>
        <fullName evidence="1">Uncharacterized protein</fullName>
    </submittedName>
</protein>
<evidence type="ECO:0000313" key="1">
    <source>
        <dbReference type="EMBL" id="SUU89659.1"/>
    </source>
</evidence>